<dbReference type="EMBL" id="JAQIZT010000018">
    <property type="protein sequence ID" value="KAJ6958816.1"/>
    <property type="molecule type" value="Genomic_DNA"/>
</dbReference>
<evidence type="ECO:0000313" key="1">
    <source>
        <dbReference type="EMBL" id="KAJ6958816.1"/>
    </source>
</evidence>
<protein>
    <submittedName>
        <fullName evidence="1">Uncharacterized protein</fullName>
    </submittedName>
</protein>
<sequence>MDTIRNHTFHDFPPSLSLSLSHAQGDRHSPLFFSSDSCKIMKRDL</sequence>
<dbReference type="AlphaFoldDB" id="A0AAD6LDU0"/>
<gene>
    <name evidence="1" type="ORF">NC653_040440</name>
</gene>
<reference evidence="1 2" key="1">
    <citation type="journal article" date="2023" name="Mol. Ecol. Resour.">
        <title>Chromosome-level genome assembly of a triploid poplar Populus alba 'Berolinensis'.</title>
        <authorList>
            <person name="Chen S."/>
            <person name="Yu Y."/>
            <person name="Wang X."/>
            <person name="Wang S."/>
            <person name="Zhang T."/>
            <person name="Zhou Y."/>
            <person name="He R."/>
            <person name="Meng N."/>
            <person name="Wang Y."/>
            <person name="Liu W."/>
            <person name="Liu Z."/>
            <person name="Liu J."/>
            <person name="Guo Q."/>
            <person name="Huang H."/>
            <person name="Sederoff R.R."/>
            <person name="Wang G."/>
            <person name="Qu G."/>
            <person name="Chen S."/>
        </authorList>
    </citation>
    <scope>NUCLEOTIDE SEQUENCE [LARGE SCALE GENOMIC DNA]</scope>
    <source>
        <strain evidence="1">SC-2020</strain>
    </source>
</reference>
<name>A0AAD6LDU0_9ROSI</name>
<comment type="caution">
    <text evidence="1">The sequence shown here is derived from an EMBL/GenBank/DDBJ whole genome shotgun (WGS) entry which is preliminary data.</text>
</comment>
<keyword evidence="2" id="KW-1185">Reference proteome</keyword>
<organism evidence="1 2">
    <name type="scientific">Populus alba x Populus x berolinensis</name>
    <dbReference type="NCBI Taxonomy" id="444605"/>
    <lineage>
        <taxon>Eukaryota</taxon>
        <taxon>Viridiplantae</taxon>
        <taxon>Streptophyta</taxon>
        <taxon>Embryophyta</taxon>
        <taxon>Tracheophyta</taxon>
        <taxon>Spermatophyta</taxon>
        <taxon>Magnoliopsida</taxon>
        <taxon>eudicotyledons</taxon>
        <taxon>Gunneridae</taxon>
        <taxon>Pentapetalae</taxon>
        <taxon>rosids</taxon>
        <taxon>fabids</taxon>
        <taxon>Malpighiales</taxon>
        <taxon>Salicaceae</taxon>
        <taxon>Saliceae</taxon>
        <taxon>Populus</taxon>
    </lineage>
</organism>
<evidence type="ECO:0000313" key="2">
    <source>
        <dbReference type="Proteomes" id="UP001164929"/>
    </source>
</evidence>
<accession>A0AAD6LDU0</accession>
<dbReference type="Proteomes" id="UP001164929">
    <property type="component" value="Chromosome 18"/>
</dbReference>
<proteinExistence type="predicted"/>